<reference evidence="1 2" key="1">
    <citation type="submission" date="2017-06" db="EMBL/GenBank/DDBJ databases">
        <title>Novel microbial phyla capable of carbon fixation and sulfur reduction in deep-sea sediments.</title>
        <authorList>
            <person name="Huang J."/>
            <person name="Baker B."/>
            <person name="Wang Y."/>
        </authorList>
    </citation>
    <scope>NUCLEOTIDE SEQUENCE [LARGE SCALE GENOMIC DNA]</scope>
    <source>
        <strain evidence="1">B3_LCP</strain>
    </source>
</reference>
<protein>
    <recommendedName>
        <fullName evidence="3">DUF2190 domain-containing protein</fullName>
    </recommendedName>
</protein>
<evidence type="ECO:0000313" key="1">
    <source>
        <dbReference type="EMBL" id="TKJ41041.1"/>
    </source>
</evidence>
<dbReference type="Proteomes" id="UP000319619">
    <property type="component" value="Unassembled WGS sequence"/>
</dbReference>
<proteinExistence type="predicted"/>
<gene>
    <name evidence="1" type="ORF">CEE37_05080</name>
</gene>
<dbReference type="AlphaFoldDB" id="A0A532V1G3"/>
<accession>A0A532V1G3</accession>
<dbReference type="EMBL" id="NJBN01000003">
    <property type="protein sequence ID" value="TKJ41041.1"/>
    <property type="molecule type" value="Genomic_DNA"/>
</dbReference>
<sequence>MSSQFIVDNQGVGMHPTLTMKVDTSTNKDFSQVDIDNNLTACIISDDNEVGMGTNGSKLFGKVVAVSSEVDGNGIPATCTVQAGGVARFKYNTGAAPSVNQMVEVDGAGKVRQASAAASIPAGGHVCRGQVIAKDTTNETVDVWLG</sequence>
<evidence type="ECO:0008006" key="3">
    <source>
        <dbReference type="Google" id="ProtNLM"/>
    </source>
</evidence>
<evidence type="ECO:0000313" key="2">
    <source>
        <dbReference type="Proteomes" id="UP000319619"/>
    </source>
</evidence>
<name>A0A532V1G3_UNCL8</name>
<organism evidence="1 2">
    <name type="scientific">candidate division LCP-89 bacterium B3_LCP</name>
    <dbReference type="NCBI Taxonomy" id="2012998"/>
    <lineage>
        <taxon>Bacteria</taxon>
        <taxon>Pseudomonadati</taxon>
        <taxon>Bacteria division LCP-89</taxon>
    </lineage>
</organism>
<comment type="caution">
    <text evidence="1">The sequence shown here is derived from an EMBL/GenBank/DDBJ whole genome shotgun (WGS) entry which is preliminary data.</text>
</comment>